<dbReference type="GO" id="GO:0120230">
    <property type="term" value="F:recombinase activator activity"/>
    <property type="evidence" value="ECO:0007669"/>
    <property type="project" value="EnsemblFungi"/>
</dbReference>
<dbReference type="STRING" id="857566.A0A1E3PQX7"/>
<feature type="domain" description="Mnd1 HTH" evidence="6">
    <location>
        <begin position="13"/>
        <end position="71"/>
    </location>
</feature>
<evidence type="ECO:0000313" key="7">
    <source>
        <dbReference type="EMBL" id="ODQ67247.1"/>
    </source>
</evidence>
<evidence type="ECO:0000256" key="2">
    <source>
        <dbReference type="ARBA" id="ARBA00005981"/>
    </source>
</evidence>
<protein>
    <submittedName>
        <fullName evidence="7">Meiotic nuclear division protein 1</fullName>
    </submittedName>
</protein>
<sequence>RKGQSLSQKRQTLLSYFQNSRQFFTIKEVETTVSKATSIASMQIKDILQSLIDDNLVTCEKIGAGNYYWAFLSDDVANRQKRLDSLKKTIVDNELELQNLEDKITFEQEKRREFHDPSNDNSSRLDLIQRVDIKSSHLEGIKSQISVAYKVSSNYYGELVNYNSSLRNAISVQTDNIFIIIDYLINVTGKTSNERSSICMELGIPEDLDDCPDT</sequence>
<proteinExistence type="inferred from homology"/>
<dbReference type="GO" id="GO:0000785">
    <property type="term" value="C:chromatin"/>
    <property type="evidence" value="ECO:0007669"/>
    <property type="project" value="EnsemblFungi"/>
</dbReference>
<accession>A0A1E3PQX7</accession>
<dbReference type="EMBL" id="KV454407">
    <property type="protein sequence ID" value="ODQ67247.1"/>
    <property type="molecule type" value="Genomic_DNA"/>
</dbReference>
<comment type="subcellular location">
    <subcellularLocation>
        <location evidence="1">Nucleus</location>
    </subcellularLocation>
</comment>
<dbReference type="GO" id="GO:0120231">
    <property type="term" value="C:DNA recombinase auxiliary factor complex"/>
    <property type="evidence" value="ECO:0007669"/>
    <property type="project" value="EnsemblFungi"/>
</dbReference>
<dbReference type="GO" id="GO:0000709">
    <property type="term" value="P:meiotic joint molecule formation"/>
    <property type="evidence" value="ECO:0007669"/>
    <property type="project" value="EnsemblFungi"/>
</dbReference>
<keyword evidence="3 5" id="KW-0175">Coiled coil</keyword>
<dbReference type="GO" id="GO:0010774">
    <property type="term" value="P:meiotic strand invasion involved in reciprocal meiotic recombination"/>
    <property type="evidence" value="ECO:0007669"/>
    <property type="project" value="EnsemblFungi"/>
</dbReference>
<evidence type="ECO:0000259" key="6">
    <source>
        <dbReference type="Pfam" id="PF03962"/>
    </source>
</evidence>
<dbReference type="AlphaFoldDB" id="A0A1E3PQX7"/>
<keyword evidence="8" id="KW-1185">Reference proteome</keyword>
<keyword evidence="4" id="KW-0539">Nucleus</keyword>
<evidence type="ECO:0000256" key="3">
    <source>
        <dbReference type="ARBA" id="ARBA00023054"/>
    </source>
</evidence>
<evidence type="ECO:0000256" key="4">
    <source>
        <dbReference type="ARBA" id="ARBA00023242"/>
    </source>
</evidence>
<name>A0A1E3PQX7_9ASCO</name>
<comment type="similarity">
    <text evidence="2">Belongs to the MND1 family.</text>
</comment>
<evidence type="ECO:0000256" key="5">
    <source>
        <dbReference type="SAM" id="Coils"/>
    </source>
</evidence>
<dbReference type="GO" id="GO:0005634">
    <property type="term" value="C:nucleus"/>
    <property type="evidence" value="ECO:0007669"/>
    <property type="project" value="UniProtKB-SubCell"/>
</dbReference>
<feature type="coiled-coil region" evidence="5">
    <location>
        <begin position="83"/>
        <end position="110"/>
    </location>
</feature>
<evidence type="ECO:0000256" key="1">
    <source>
        <dbReference type="ARBA" id="ARBA00004123"/>
    </source>
</evidence>
<dbReference type="InterPro" id="IPR040453">
    <property type="entry name" value="Mnd1_HTH"/>
</dbReference>
<dbReference type="Proteomes" id="UP000095009">
    <property type="component" value="Unassembled WGS sequence"/>
</dbReference>
<dbReference type="GO" id="GO:0003690">
    <property type="term" value="F:double-stranded DNA binding"/>
    <property type="evidence" value="ECO:0007669"/>
    <property type="project" value="InterPro"/>
</dbReference>
<dbReference type="InterPro" id="IPR005647">
    <property type="entry name" value="Mnd1"/>
</dbReference>
<feature type="non-terminal residue" evidence="7">
    <location>
        <position position="1"/>
    </location>
</feature>
<dbReference type="Pfam" id="PF03962">
    <property type="entry name" value="Mnd1"/>
    <property type="match status" value="1"/>
</dbReference>
<dbReference type="PIRSF" id="PIRSF026991">
    <property type="entry name" value="Mnd1"/>
    <property type="match status" value="1"/>
</dbReference>
<reference evidence="7 8" key="1">
    <citation type="journal article" date="2016" name="Proc. Natl. Acad. Sci. U.S.A.">
        <title>Comparative genomics of biotechnologically important yeasts.</title>
        <authorList>
            <person name="Riley R."/>
            <person name="Haridas S."/>
            <person name="Wolfe K.H."/>
            <person name="Lopes M.R."/>
            <person name="Hittinger C.T."/>
            <person name="Goeker M."/>
            <person name="Salamov A.A."/>
            <person name="Wisecaver J.H."/>
            <person name="Long T.M."/>
            <person name="Calvey C.H."/>
            <person name="Aerts A.L."/>
            <person name="Barry K.W."/>
            <person name="Choi C."/>
            <person name="Clum A."/>
            <person name="Coughlan A.Y."/>
            <person name="Deshpande S."/>
            <person name="Douglass A.P."/>
            <person name="Hanson S.J."/>
            <person name="Klenk H.-P."/>
            <person name="LaButti K.M."/>
            <person name="Lapidus A."/>
            <person name="Lindquist E.A."/>
            <person name="Lipzen A.M."/>
            <person name="Meier-Kolthoff J.P."/>
            <person name="Ohm R.A."/>
            <person name="Otillar R.P."/>
            <person name="Pangilinan J.L."/>
            <person name="Peng Y."/>
            <person name="Rokas A."/>
            <person name="Rosa C.A."/>
            <person name="Scheuner C."/>
            <person name="Sibirny A.A."/>
            <person name="Slot J.C."/>
            <person name="Stielow J.B."/>
            <person name="Sun H."/>
            <person name="Kurtzman C.P."/>
            <person name="Blackwell M."/>
            <person name="Grigoriev I.V."/>
            <person name="Jeffries T.W."/>
        </authorList>
    </citation>
    <scope>NUCLEOTIDE SEQUENCE [LARGE SCALE GENOMIC DNA]</scope>
    <source>
        <strain evidence="7 8">DSM 6958</strain>
    </source>
</reference>
<gene>
    <name evidence="7" type="ORF">NADFUDRAFT_21022</name>
</gene>
<evidence type="ECO:0000313" key="8">
    <source>
        <dbReference type="Proteomes" id="UP000095009"/>
    </source>
</evidence>
<dbReference type="OrthoDB" id="9978204at2759"/>
<organism evidence="7 8">
    <name type="scientific">Nadsonia fulvescens var. elongata DSM 6958</name>
    <dbReference type="NCBI Taxonomy" id="857566"/>
    <lineage>
        <taxon>Eukaryota</taxon>
        <taxon>Fungi</taxon>
        <taxon>Dikarya</taxon>
        <taxon>Ascomycota</taxon>
        <taxon>Saccharomycotina</taxon>
        <taxon>Dipodascomycetes</taxon>
        <taxon>Dipodascales</taxon>
        <taxon>Dipodascales incertae sedis</taxon>
        <taxon>Nadsonia</taxon>
    </lineage>
</organism>